<dbReference type="Proteomes" id="UP001140560">
    <property type="component" value="Unassembled WGS sequence"/>
</dbReference>
<dbReference type="InterPro" id="IPR029058">
    <property type="entry name" value="AB_hydrolase_fold"/>
</dbReference>
<dbReference type="Pfam" id="PF00023">
    <property type="entry name" value="Ank"/>
    <property type="match status" value="1"/>
</dbReference>
<name>A0A9W8YDT0_9PLEO</name>
<evidence type="ECO:0000256" key="2">
    <source>
        <dbReference type="ARBA" id="ARBA00023043"/>
    </source>
</evidence>
<feature type="region of interest" description="Disordered" evidence="4">
    <location>
        <begin position="754"/>
        <end position="820"/>
    </location>
</feature>
<dbReference type="PROSITE" id="PS50297">
    <property type="entry name" value="ANK_REP_REGION"/>
    <property type="match status" value="4"/>
</dbReference>
<reference evidence="6" key="1">
    <citation type="submission" date="2022-10" db="EMBL/GenBank/DDBJ databases">
        <title>Tapping the CABI collections for fungal endophytes: first genome assemblies for Collariella, Neodidymelliopsis, Ascochyta clinopodiicola, Didymella pomorum, Didymosphaeria variabile, Neocosmospora piperis and Neocucurbitaria cava.</title>
        <authorList>
            <person name="Hill R."/>
        </authorList>
    </citation>
    <scope>NUCLEOTIDE SEQUENCE</scope>
    <source>
        <strain evidence="6">IMI 356814</strain>
    </source>
</reference>
<dbReference type="EMBL" id="JAPEUY010000003">
    <property type="protein sequence ID" value="KAJ4374896.1"/>
    <property type="molecule type" value="Genomic_DNA"/>
</dbReference>
<dbReference type="OrthoDB" id="427518at2759"/>
<dbReference type="InterPro" id="IPR036770">
    <property type="entry name" value="Ankyrin_rpt-contain_sf"/>
</dbReference>
<dbReference type="InterPro" id="IPR002110">
    <property type="entry name" value="Ankyrin_rpt"/>
</dbReference>
<dbReference type="PANTHER" id="PTHR24198:SF165">
    <property type="entry name" value="ANKYRIN REPEAT-CONTAINING PROTEIN-RELATED"/>
    <property type="match status" value="1"/>
</dbReference>
<comment type="caution">
    <text evidence="6">The sequence shown here is derived from an EMBL/GenBank/DDBJ whole genome shotgun (WGS) entry which is preliminary data.</text>
</comment>
<feature type="repeat" description="ANK" evidence="3">
    <location>
        <begin position="918"/>
        <end position="950"/>
    </location>
</feature>
<dbReference type="Pfam" id="PF24883">
    <property type="entry name" value="NPHP3_N"/>
    <property type="match status" value="1"/>
</dbReference>
<dbReference type="AlphaFoldDB" id="A0A9W8YDT0"/>
<evidence type="ECO:0000256" key="3">
    <source>
        <dbReference type="PROSITE-ProRule" id="PRU00023"/>
    </source>
</evidence>
<proteinExistence type="predicted"/>
<dbReference type="Pfam" id="PF12796">
    <property type="entry name" value="Ank_2"/>
    <property type="match status" value="3"/>
</dbReference>
<feature type="compositionally biased region" description="Acidic residues" evidence="4">
    <location>
        <begin position="754"/>
        <end position="768"/>
    </location>
</feature>
<dbReference type="InterPro" id="IPR056884">
    <property type="entry name" value="NPHP3-like_N"/>
</dbReference>
<feature type="repeat" description="ANK" evidence="3">
    <location>
        <begin position="985"/>
        <end position="1017"/>
    </location>
</feature>
<feature type="repeat" description="ANK" evidence="3">
    <location>
        <begin position="1018"/>
        <end position="1050"/>
    </location>
</feature>
<accession>A0A9W8YDT0</accession>
<dbReference type="PROSITE" id="PS50088">
    <property type="entry name" value="ANK_REPEAT"/>
    <property type="match status" value="4"/>
</dbReference>
<keyword evidence="7" id="KW-1185">Reference proteome</keyword>
<dbReference type="SMART" id="SM00248">
    <property type="entry name" value="ANK"/>
    <property type="match status" value="8"/>
</dbReference>
<keyword evidence="2 3" id="KW-0040">ANK repeat</keyword>
<organism evidence="6 7">
    <name type="scientific">Neocucurbitaria cava</name>
    <dbReference type="NCBI Taxonomy" id="798079"/>
    <lineage>
        <taxon>Eukaryota</taxon>
        <taxon>Fungi</taxon>
        <taxon>Dikarya</taxon>
        <taxon>Ascomycota</taxon>
        <taxon>Pezizomycotina</taxon>
        <taxon>Dothideomycetes</taxon>
        <taxon>Pleosporomycetidae</taxon>
        <taxon>Pleosporales</taxon>
        <taxon>Pleosporineae</taxon>
        <taxon>Cucurbitariaceae</taxon>
        <taxon>Neocucurbitaria</taxon>
    </lineage>
</organism>
<dbReference type="InterPro" id="IPR027417">
    <property type="entry name" value="P-loop_NTPase"/>
</dbReference>
<sequence>MAAATKVQHSKFDPQQINPGLDVVYPNDDQALPKSSIKVDIVAIPGLGANPEWTWKHEKVDWLRDPNMLPRKIPNCRISVFQYQSQWFGRGSVNQRIENVANQLLYALDRSRGSETKTPIIFVCHCLGGIILEKALLTSRLRQNDFPSVYPWVAGCIFLGTPFHGTKTQSKAMVLAEMAETIGWGTPSDLVKILEKDSEILNSLLEDFALLARDAQIRLFCFFEQEKSDLVSLFIKSSLWKSQELIVDEPSATITSVEKLGLKSDHFHLNKYDGPKDGNFKYVSEEIRVTAQKAEGILKTRQNQRRQALVSDRTYHTMIDHLGKGFQDIDAAKNGTYKGIRGSKLSSVLELENYKIWQQQSSPKVLWVHGKAGTGQGTVAASAIESLQRSHDHGSIVTSFFCDQSDKQRRSLKGLLQMVVRQIIDLDQDLARHLLSDLTKSKDAGKQDFDPEETLKIPALWDALHKIAKDLPGGSVFIVIYGLEQLSKDSLDVFLQYMKETLHTSTLAVEDPEAAPVKWLILSRSGRPNIDKVLMSKALEINLEDAQNSAQVSDDLRTHISVSVDELSLPASLAYFVKRHVHSRAEDNWIYVSLVIQELKNAWVSGQTQHVEIRKLLESFPYGLTDMFEHVRKRVLDPRAEGFEYTKEILRCRICAYVAPTLRELAVMAGLPAEDRSDLDKLKAYIVRCGAFLTLRGDEWDEASNTVEWIDISAQEHLEEYAKDDLSLDLRDMQHGIIALRSLEYIYHAMEQEDDNQEGQGLDEDSDADSSKGEVVDHDDTKTTHPNEDDESEHNGEDDGTDAGEDDRDTTTSSASEAENHLDILSIDDLKYPIRYWMEHAKKAPRDVLEEFNFRHLFWQDEANARQEWWHSIEDVHGKSDQASVSSLHVAVILRFPELVEHLLENGWESDIHTTDSLGFQPLYYTCEGGQEEIVNALLGAGADINYVDNDKKPAALHAAASNGHPDIVINLLDRGANVDATSPDHGSALYAAAANADNDILKLLLDRGAKVNIIGGTSRRALNIAAFKGDLDAVRTLIERGADIDPNEDYWYGSALGAATRRGHDDVVRFLLSHGWNPNRPMKTYGSFLTAAATYNHFNVFETLLGEEGRELIIEQALQAAAQRGYAPIVKAILDKAVLNASFTLRPQKAFSLAAFYGRTEVLKLIPREEIEQDKLDEALYQATDNEHEETVKLLLKFNANPNAEGPK</sequence>
<dbReference type="Gene3D" id="1.25.40.20">
    <property type="entry name" value="Ankyrin repeat-containing domain"/>
    <property type="match status" value="2"/>
</dbReference>
<dbReference type="SUPFAM" id="SSF53474">
    <property type="entry name" value="alpha/beta-Hydrolases"/>
    <property type="match status" value="1"/>
</dbReference>
<feature type="compositionally biased region" description="Basic and acidic residues" evidence="4">
    <location>
        <begin position="769"/>
        <end position="797"/>
    </location>
</feature>
<keyword evidence="1" id="KW-0677">Repeat</keyword>
<protein>
    <recommendedName>
        <fullName evidence="5">Nephrocystin 3-like N-terminal domain-containing protein</fullName>
    </recommendedName>
</protein>
<evidence type="ECO:0000313" key="7">
    <source>
        <dbReference type="Proteomes" id="UP001140560"/>
    </source>
</evidence>
<gene>
    <name evidence="6" type="ORF">N0V83_001974</name>
</gene>
<dbReference type="Gene3D" id="3.40.50.300">
    <property type="entry name" value="P-loop containing nucleotide triphosphate hydrolases"/>
    <property type="match status" value="1"/>
</dbReference>
<evidence type="ECO:0000256" key="1">
    <source>
        <dbReference type="ARBA" id="ARBA00022737"/>
    </source>
</evidence>
<evidence type="ECO:0000313" key="6">
    <source>
        <dbReference type="EMBL" id="KAJ4374896.1"/>
    </source>
</evidence>
<dbReference type="PANTHER" id="PTHR24198">
    <property type="entry name" value="ANKYRIN REPEAT AND PROTEIN KINASE DOMAIN-CONTAINING PROTEIN"/>
    <property type="match status" value="1"/>
</dbReference>
<evidence type="ECO:0000259" key="5">
    <source>
        <dbReference type="Pfam" id="PF24883"/>
    </source>
</evidence>
<feature type="compositionally biased region" description="Acidic residues" evidence="4">
    <location>
        <begin position="798"/>
        <end position="808"/>
    </location>
</feature>
<feature type="repeat" description="ANK" evidence="3">
    <location>
        <begin position="952"/>
        <end position="984"/>
    </location>
</feature>
<dbReference type="Gene3D" id="3.40.50.1820">
    <property type="entry name" value="alpha/beta hydrolase"/>
    <property type="match status" value="1"/>
</dbReference>
<evidence type="ECO:0000256" key="4">
    <source>
        <dbReference type="SAM" id="MobiDB-lite"/>
    </source>
</evidence>
<feature type="domain" description="Nephrocystin 3-like N-terminal" evidence="5">
    <location>
        <begin position="348"/>
        <end position="524"/>
    </location>
</feature>
<dbReference type="SUPFAM" id="SSF48403">
    <property type="entry name" value="Ankyrin repeat"/>
    <property type="match status" value="1"/>
</dbReference>